<dbReference type="Gene3D" id="3.90.1200.10">
    <property type="match status" value="1"/>
</dbReference>
<dbReference type="Proteomes" id="UP001320420">
    <property type="component" value="Unassembled WGS sequence"/>
</dbReference>
<proteinExistence type="predicted"/>
<dbReference type="PANTHER" id="PTHR12149">
    <property type="entry name" value="FRUCTOSAMINE 3 KINASE-RELATED PROTEIN"/>
    <property type="match status" value="1"/>
</dbReference>
<dbReference type="InterPro" id="IPR011009">
    <property type="entry name" value="Kinase-like_dom_sf"/>
</dbReference>
<dbReference type="PANTHER" id="PTHR12149:SF8">
    <property type="entry name" value="PROTEIN-RIBULOSAMINE 3-KINASE"/>
    <property type="match status" value="1"/>
</dbReference>
<organism evidence="3 4">
    <name type="scientific">Diatrype stigma</name>
    <dbReference type="NCBI Taxonomy" id="117547"/>
    <lineage>
        <taxon>Eukaryota</taxon>
        <taxon>Fungi</taxon>
        <taxon>Dikarya</taxon>
        <taxon>Ascomycota</taxon>
        <taxon>Pezizomycotina</taxon>
        <taxon>Sordariomycetes</taxon>
        <taxon>Xylariomycetidae</taxon>
        <taxon>Xylariales</taxon>
        <taxon>Diatrypaceae</taxon>
        <taxon>Diatrype</taxon>
    </lineage>
</organism>
<dbReference type="GO" id="GO:0102193">
    <property type="term" value="F:protein-ribulosamine 3-kinase activity"/>
    <property type="evidence" value="ECO:0007669"/>
    <property type="project" value="UniProtKB-EC"/>
</dbReference>
<evidence type="ECO:0000256" key="1">
    <source>
        <dbReference type="ARBA" id="ARBA00011961"/>
    </source>
</evidence>
<dbReference type="EMBL" id="JAKJXP020000082">
    <property type="protein sequence ID" value="KAK7748374.1"/>
    <property type="molecule type" value="Genomic_DNA"/>
</dbReference>
<dbReference type="EC" id="2.7.1.172" evidence="1"/>
<dbReference type="AlphaFoldDB" id="A0AAN9UHE5"/>
<comment type="catalytic activity">
    <reaction evidence="2">
        <text>N(6)-D-ribulosyl-L-lysyl-[protein] + ATP = N(6)-(3-O-phospho-D-ribulosyl)-L-lysyl-[protein] + ADP + H(+)</text>
        <dbReference type="Rhea" id="RHEA:48432"/>
        <dbReference type="Rhea" id="RHEA-COMP:12103"/>
        <dbReference type="Rhea" id="RHEA-COMP:12104"/>
        <dbReference type="ChEBI" id="CHEBI:15378"/>
        <dbReference type="ChEBI" id="CHEBI:30616"/>
        <dbReference type="ChEBI" id="CHEBI:90418"/>
        <dbReference type="ChEBI" id="CHEBI:90420"/>
        <dbReference type="ChEBI" id="CHEBI:456216"/>
        <dbReference type="EC" id="2.7.1.172"/>
    </reaction>
    <physiologicalReaction direction="left-to-right" evidence="2">
        <dbReference type="Rhea" id="RHEA:48433"/>
    </physiologicalReaction>
</comment>
<gene>
    <name evidence="3" type="ORF">SLS62_008637</name>
</gene>
<evidence type="ECO:0000313" key="3">
    <source>
        <dbReference type="EMBL" id="KAK7748374.1"/>
    </source>
</evidence>
<keyword evidence="4" id="KW-1185">Reference proteome</keyword>
<evidence type="ECO:0000256" key="2">
    <source>
        <dbReference type="ARBA" id="ARBA00048655"/>
    </source>
</evidence>
<sequence>MSANIQDVVPDAGGNFTVDENVIKYLPEGSSVIEAVAWGASAWTRTAKITVRLPDDTIKNYFLKCAIERGAIMMEGEYQSLRTIYDLMPGFTPQVYGWGKFESSNVYFLLMDFIELKSALPNPAKFCARVVEMHQKSVSPTGQFGFHVPTCHGKNFQRNTWTPSWAACFTEIISWFFNEDVRVNGHWPEYEAAFEKLTTQTIPTLLGALQADGRSIKPCLVHGDLWDENTGVNIETGEPVVFDASALYAHNEMYNDMMFLINKYGNAQEYPGTASAQMDSIPKDIGASLSNLEIPPAASITS</sequence>
<dbReference type="SUPFAM" id="SSF56112">
    <property type="entry name" value="Protein kinase-like (PK-like)"/>
    <property type="match status" value="1"/>
</dbReference>
<comment type="caution">
    <text evidence="3">The sequence shown here is derived from an EMBL/GenBank/DDBJ whole genome shotgun (WGS) entry which is preliminary data.</text>
</comment>
<accession>A0AAN9UHE5</accession>
<dbReference type="InterPro" id="IPR016477">
    <property type="entry name" value="Fructo-/Ketosamine-3-kinase"/>
</dbReference>
<protein>
    <recommendedName>
        <fullName evidence="1">protein-ribulosamine 3-kinase</fullName>
        <ecNumber evidence="1">2.7.1.172</ecNumber>
    </recommendedName>
</protein>
<name>A0AAN9UHE5_9PEZI</name>
<reference evidence="3 4" key="1">
    <citation type="submission" date="2024-02" db="EMBL/GenBank/DDBJ databases">
        <title>De novo assembly and annotation of 12 fungi associated with fruit tree decline syndrome in Ontario, Canada.</title>
        <authorList>
            <person name="Sulman M."/>
            <person name="Ellouze W."/>
            <person name="Ilyukhin E."/>
        </authorList>
    </citation>
    <scope>NUCLEOTIDE SEQUENCE [LARGE SCALE GENOMIC DNA]</scope>
    <source>
        <strain evidence="3 4">M11/M66-122</strain>
    </source>
</reference>
<dbReference type="Pfam" id="PF03881">
    <property type="entry name" value="Fructosamin_kin"/>
    <property type="match status" value="1"/>
</dbReference>
<evidence type="ECO:0000313" key="4">
    <source>
        <dbReference type="Proteomes" id="UP001320420"/>
    </source>
</evidence>